<name>A0A1V8M1T4_9GAMM</name>
<evidence type="ECO:0000313" key="2">
    <source>
        <dbReference type="Proteomes" id="UP000191980"/>
    </source>
</evidence>
<keyword evidence="2" id="KW-1185">Reference proteome</keyword>
<comment type="caution">
    <text evidence="1">The sequence shown here is derived from an EMBL/GenBank/DDBJ whole genome shotgun (WGS) entry which is preliminary data.</text>
</comment>
<sequence>MVYHEAGHVVAIYLRNHQQKLPPVFFEIMINRQQQNHHSYFAQVLGGRLIDNLPVAEIENNQLGSFEEQQSLQKAYEADIINLLIGPLAEAKYVALRDDEILNSHLINIVALKNYGGHSDIEQASRYLEYFIPSPAERELKINELYIKAFRFIEQRNNWKCIQSFAEYLLKSEQTIISCDQASDILEYFCVN</sequence>
<evidence type="ECO:0008006" key="3">
    <source>
        <dbReference type="Google" id="ProtNLM"/>
    </source>
</evidence>
<reference evidence="1 2" key="1">
    <citation type="submission" date="2015-12" db="EMBL/GenBank/DDBJ databases">
        <authorList>
            <person name="Shamseldin A."/>
            <person name="Moawad H."/>
            <person name="Abd El-Rahim W.M."/>
            <person name="Sadowsky M.J."/>
        </authorList>
    </citation>
    <scope>NUCLEOTIDE SEQUENCE [LARGE SCALE GENOMIC DNA]</scope>
    <source>
        <strain evidence="1 2">WF1</strain>
    </source>
</reference>
<dbReference type="EMBL" id="LPUF01000004">
    <property type="protein sequence ID" value="OQK15456.1"/>
    <property type="molecule type" value="Genomic_DNA"/>
</dbReference>
<dbReference type="Proteomes" id="UP000191980">
    <property type="component" value="Unassembled WGS sequence"/>
</dbReference>
<protein>
    <recommendedName>
        <fullName evidence="3">Peptidase M41 domain-containing protein</fullName>
    </recommendedName>
</protein>
<accession>A0A1V8M1T4</accession>
<dbReference type="AlphaFoldDB" id="A0A1V8M1T4"/>
<organism evidence="1 2">
    <name type="scientific">Methyloprofundus sedimenti</name>
    <dbReference type="NCBI Taxonomy" id="1420851"/>
    <lineage>
        <taxon>Bacteria</taxon>
        <taxon>Pseudomonadati</taxon>
        <taxon>Pseudomonadota</taxon>
        <taxon>Gammaproteobacteria</taxon>
        <taxon>Methylococcales</taxon>
        <taxon>Methylococcaceae</taxon>
        <taxon>Methyloprofundus</taxon>
    </lineage>
</organism>
<evidence type="ECO:0000313" key="1">
    <source>
        <dbReference type="EMBL" id="OQK15456.1"/>
    </source>
</evidence>
<gene>
    <name evidence="1" type="ORF">AU255_17795</name>
</gene>
<proteinExistence type="predicted"/>